<evidence type="ECO:0000256" key="6">
    <source>
        <dbReference type="ARBA" id="ARBA00023316"/>
    </source>
</evidence>
<keyword evidence="4 7" id="KW-0472">Membrane</keyword>
<dbReference type="GO" id="GO:0005886">
    <property type="term" value="C:plasma membrane"/>
    <property type="evidence" value="ECO:0007669"/>
    <property type="project" value="UniProtKB-SubCell"/>
</dbReference>
<dbReference type="EMBL" id="JARGDL010000013">
    <property type="protein sequence ID" value="MDF1612423.1"/>
    <property type="molecule type" value="Genomic_DNA"/>
</dbReference>
<keyword evidence="3 7" id="KW-1133">Transmembrane helix</keyword>
<dbReference type="AlphaFoldDB" id="A0AAE3TEM2"/>
<gene>
    <name evidence="7 8" type="primary">mltG</name>
    <name evidence="8" type="ORF">P0M35_09690</name>
</gene>
<dbReference type="GO" id="GO:0009252">
    <property type="term" value="P:peptidoglycan biosynthetic process"/>
    <property type="evidence" value="ECO:0007669"/>
    <property type="project" value="UniProtKB-UniRule"/>
</dbReference>
<evidence type="ECO:0000256" key="1">
    <source>
        <dbReference type="ARBA" id="ARBA00022475"/>
    </source>
</evidence>
<comment type="catalytic activity">
    <reaction evidence="7">
        <text>a peptidoglycan chain = a peptidoglycan chain with N-acetyl-1,6-anhydromuramyl-[peptide] at the reducing end + a peptidoglycan chain with N-acetylglucosamine at the non-reducing end.</text>
        <dbReference type="EC" id="4.2.2.29"/>
    </reaction>
</comment>
<name>A0AAE3TEM2_9BACT</name>
<dbReference type="CDD" id="cd08010">
    <property type="entry name" value="MltG_like"/>
    <property type="match status" value="1"/>
</dbReference>
<dbReference type="Proteomes" id="UP001221302">
    <property type="component" value="Unassembled WGS sequence"/>
</dbReference>
<evidence type="ECO:0000256" key="5">
    <source>
        <dbReference type="ARBA" id="ARBA00023239"/>
    </source>
</evidence>
<comment type="caution">
    <text evidence="8">The sequence shown here is derived from an EMBL/GenBank/DDBJ whole genome shotgun (WGS) entry which is preliminary data.</text>
</comment>
<keyword evidence="6 7" id="KW-0961">Cell wall biogenesis/degradation</keyword>
<comment type="function">
    <text evidence="7">Functions as a peptidoglycan terminase that cleaves nascent peptidoglycan strands endolytically to terminate their elongation.</text>
</comment>
<protein>
    <recommendedName>
        <fullName evidence="7">Endolytic murein transglycosylase</fullName>
        <ecNumber evidence="7">4.2.2.29</ecNumber>
    </recommendedName>
    <alternativeName>
        <fullName evidence="7">Peptidoglycan lytic transglycosylase</fullName>
    </alternativeName>
    <alternativeName>
        <fullName evidence="7">Peptidoglycan polymerization terminase</fullName>
    </alternativeName>
</protein>
<dbReference type="EC" id="4.2.2.29" evidence="7"/>
<evidence type="ECO:0000256" key="7">
    <source>
        <dbReference type="HAMAP-Rule" id="MF_02065"/>
    </source>
</evidence>
<keyword evidence="9" id="KW-1185">Reference proteome</keyword>
<keyword evidence="5 7" id="KW-0456">Lyase</keyword>
<accession>A0AAE3TEM2</accession>
<comment type="similarity">
    <text evidence="7">Belongs to the transglycosylase MltG family.</text>
</comment>
<dbReference type="Gene3D" id="3.30.160.60">
    <property type="entry name" value="Classic Zinc Finger"/>
    <property type="match status" value="1"/>
</dbReference>
<dbReference type="Gene3D" id="3.30.1490.480">
    <property type="entry name" value="Endolytic murein transglycosylase"/>
    <property type="match status" value="1"/>
</dbReference>
<dbReference type="GO" id="GO:0008932">
    <property type="term" value="F:lytic endotransglycosylase activity"/>
    <property type="evidence" value="ECO:0007669"/>
    <property type="project" value="UniProtKB-UniRule"/>
</dbReference>
<reference evidence="8" key="1">
    <citation type="submission" date="2023-03" db="EMBL/GenBank/DDBJ databases">
        <title>Stygiobacter electus gen. nov., sp. nov., facultatively anaerobic thermotolerant bacterium of the class Ignavibacteria from a well of Yessentuki mineral water deposit.</title>
        <authorList>
            <person name="Podosokorskaya O.A."/>
            <person name="Elcheninov A.G."/>
            <person name="Petrova N.F."/>
            <person name="Zavarzina D.G."/>
            <person name="Kublanov I.V."/>
            <person name="Merkel A.Y."/>
        </authorList>
    </citation>
    <scope>NUCLEOTIDE SEQUENCE</scope>
    <source>
        <strain evidence="8">09-Me</strain>
    </source>
</reference>
<dbReference type="RefSeq" id="WP_321536194.1">
    <property type="nucleotide sequence ID" value="NZ_JARGDL010000013.1"/>
</dbReference>
<sequence>MKKLFDKIFINKNEFYLLIVWFICILAVMYFAFIIPNKFPYTTTVEFEIKKGESLQEIADSLYEKKIIPNKFNFKLAVFLKGAGKKIKAGDYLIDKALNYFQLIDILTGKVKSFQKKITIPEGIDQFQLASLLKREVGIDSVQFISLSQSKSFILSLGLNVDNLEGYLLPETYFLYSSMSSQSILKKLNNELKNFLKDKQRRMKELKMTENEVLTLASIIDAESNNFDEFKKISAVYHNRLKLGMPLQADPTISYLIRFRENKKIYKKDLMIDSKYNTYKYSGLPPAPINNPGKQAILAALYPEKNNLLYFVADGNGSHLFASNYNEHLQNVSKYRQWKKTQN</sequence>
<feature type="site" description="Important for catalytic activity" evidence="7">
    <location>
        <position position="223"/>
    </location>
</feature>
<dbReference type="Pfam" id="PF02618">
    <property type="entry name" value="YceG"/>
    <property type="match status" value="1"/>
</dbReference>
<keyword evidence="2 7" id="KW-0812">Transmembrane</keyword>
<dbReference type="PANTHER" id="PTHR30518">
    <property type="entry name" value="ENDOLYTIC MUREIN TRANSGLYCOSYLASE"/>
    <property type="match status" value="1"/>
</dbReference>
<dbReference type="PANTHER" id="PTHR30518:SF2">
    <property type="entry name" value="ENDOLYTIC MUREIN TRANSGLYCOSYLASE"/>
    <property type="match status" value="1"/>
</dbReference>
<proteinExistence type="inferred from homology"/>
<evidence type="ECO:0000256" key="4">
    <source>
        <dbReference type="ARBA" id="ARBA00023136"/>
    </source>
</evidence>
<comment type="subcellular location">
    <subcellularLocation>
        <location evidence="7">Cell membrane</location>
        <topology evidence="7">Single-pass membrane protein</topology>
    </subcellularLocation>
</comment>
<dbReference type="InterPro" id="IPR003770">
    <property type="entry name" value="MLTG-like"/>
</dbReference>
<dbReference type="HAMAP" id="MF_02065">
    <property type="entry name" value="MltG"/>
    <property type="match status" value="1"/>
</dbReference>
<dbReference type="GO" id="GO:0071555">
    <property type="term" value="P:cell wall organization"/>
    <property type="evidence" value="ECO:0007669"/>
    <property type="project" value="UniProtKB-KW"/>
</dbReference>
<evidence type="ECO:0000313" key="8">
    <source>
        <dbReference type="EMBL" id="MDF1612423.1"/>
    </source>
</evidence>
<keyword evidence="1 7" id="KW-1003">Cell membrane</keyword>
<evidence type="ECO:0000313" key="9">
    <source>
        <dbReference type="Proteomes" id="UP001221302"/>
    </source>
</evidence>
<dbReference type="NCBIfam" id="TIGR00247">
    <property type="entry name" value="endolytic transglycosylase MltG"/>
    <property type="match status" value="1"/>
</dbReference>
<organism evidence="8 9">
    <name type="scientific">Stygiobacter electus</name>
    <dbReference type="NCBI Taxonomy" id="3032292"/>
    <lineage>
        <taxon>Bacteria</taxon>
        <taxon>Pseudomonadati</taxon>
        <taxon>Ignavibacteriota</taxon>
        <taxon>Ignavibacteria</taxon>
        <taxon>Ignavibacteriales</taxon>
        <taxon>Melioribacteraceae</taxon>
        <taxon>Stygiobacter</taxon>
    </lineage>
</organism>
<evidence type="ECO:0000256" key="2">
    <source>
        <dbReference type="ARBA" id="ARBA00022692"/>
    </source>
</evidence>
<feature type="transmembrane region" description="Helical" evidence="7">
    <location>
        <begin position="15"/>
        <end position="35"/>
    </location>
</feature>
<evidence type="ECO:0000256" key="3">
    <source>
        <dbReference type="ARBA" id="ARBA00022989"/>
    </source>
</evidence>